<dbReference type="RefSeq" id="WP_073108616.1">
    <property type="nucleotide sequence ID" value="NZ_FQYN01000004.1"/>
</dbReference>
<reference evidence="9 10" key="1">
    <citation type="submission" date="2016-11" db="EMBL/GenBank/DDBJ databases">
        <authorList>
            <person name="Jaros S."/>
            <person name="Januszkiewicz K."/>
            <person name="Wedrychowicz H."/>
        </authorList>
    </citation>
    <scope>NUCLEOTIDE SEQUENCE [LARGE SCALE GENOMIC DNA]</scope>
    <source>
        <strain evidence="9 10">DSM 21074</strain>
    </source>
</reference>
<name>A0A1M6FY30_9BACT</name>
<sequence>MADSFSNPTPARLPQVPRWQSVLRSFALAKDPLPVLAATLARFGPTVQLYIGGVQKSILTQDPGLMQHILQKNHRNYAKSKFTQGFARYVGHGLLTNDGPDWLRQRRLIQPGFHRQRVAGLTGLMQEIIADTLAPLTTHAAKNGGEVTIQTHELMTQLTFHIIARSVFSTNFAAAELDRVAALITEIQSFYVRTIRQPYLTPWFRLRGRFRYHDQLTAELRTLLGGYIAQRRQANAAPNAPAPPDDLLQMLLDVRYEDTGQPMTTAQVLDEALILLIAGHETSANALTWLLYLLAQNPEEAAAIRAETAAVRASRAPGQAAAPFAFEELPRLPRALYAVQEAMRLYPPAWMVDRVSLADDEYQGLKIPAGTLFSLYIYGLHHAPAYWEAPTEFRPLRFAPGQGPLVPAAYLPFGGGPRLCIGMQFALTEMQLVTLELLRQFDVALVSGQPPVPTQPLITLRPKGDFAVMLRLRG</sequence>
<dbReference type="PANTHER" id="PTHR24291">
    <property type="entry name" value="CYTOCHROME P450 FAMILY 4"/>
    <property type="match status" value="1"/>
</dbReference>
<evidence type="ECO:0000256" key="6">
    <source>
        <dbReference type="ARBA" id="ARBA00023033"/>
    </source>
</evidence>
<evidence type="ECO:0000256" key="7">
    <source>
        <dbReference type="PIRSR" id="PIRSR602401-1"/>
    </source>
</evidence>
<protein>
    <submittedName>
        <fullName evidence="9">Cytochrome P450</fullName>
    </submittedName>
</protein>
<keyword evidence="10" id="KW-1185">Reference proteome</keyword>
<dbReference type="GO" id="GO:0005506">
    <property type="term" value="F:iron ion binding"/>
    <property type="evidence" value="ECO:0007669"/>
    <property type="project" value="InterPro"/>
</dbReference>
<dbReference type="PROSITE" id="PS00086">
    <property type="entry name" value="CYTOCHROME_P450"/>
    <property type="match status" value="1"/>
</dbReference>
<proteinExistence type="inferred from homology"/>
<dbReference type="PANTHER" id="PTHR24291:SF50">
    <property type="entry name" value="BIFUNCTIONAL ALBAFLAVENONE MONOOXYGENASE_TERPENE SYNTHASE"/>
    <property type="match status" value="1"/>
</dbReference>
<dbReference type="SUPFAM" id="SSF48264">
    <property type="entry name" value="Cytochrome P450"/>
    <property type="match status" value="1"/>
</dbReference>
<dbReference type="GO" id="GO:0004497">
    <property type="term" value="F:monooxygenase activity"/>
    <property type="evidence" value="ECO:0007669"/>
    <property type="project" value="UniProtKB-KW"/>
</dbReference>
<evidence type="ECO:0000256" key="1">
    <source>
        <dbReference type="ARBA" id="ARBA00010617"/>
    </source>
</evidence>
<evidence type="ECO:0000313" key="9">
    <source>
        <dbReference type="EMBL" id="SHJ02593.1"/>
    </source>
</evidence>
<dbReference type="InterPro" id="IPR002401">
    <property type="entry name" value="Cyt_P450_E_grp-I"/>
</dbReference>
<keyword evidence="5 7" id="KW-0408">Iron</keyword>
<dbReference type="PRINTS" id="PR00463">
    <property type="entry name" value="EP450I"/>
</dbReference>
<dbReference type="STRING" id="1121955.SAMN02745146_2037"/>
<accession>A0A1M6FY30</accession>
<keyword evidence="6 8" id="KW-0503">Monooxygenase</keyword>
<gene>
    <name evidence="9" type="ORF">SAMN02745146_2037</name>
</gene>
<dbReference type="GO" id="GO:0020037">
    <property type="term" value="F:heme binding"/>
    <property type="evidence" value="ECO:0007669"/>
    <property type="project" value="InterPro"/>
</dbReference>
<keyword evidence="2 7" id="KW-0349">Heme</keyword>
<evidence type="ECO:0000256" key="3">
    <source>
        <dbReference type="ARBA" id="ARBA00022723"/>
    </source>
</evidence>
<dbReference type="Pfam" id="PF00067">
    <property type="entry name" value="p450"/>
    <property type="match status" value="1"/>
</dbReference>
<dbReference type="Proteomes" id="UP000184418">
    <property type="component" value="Unassembled WGS sequence"/>
</dbReference>
<dbReference type="InterPro" id="IPR001128">
    <property type="entry name" value="Cyt_P450"/>
</dbReference>
<evidence type="ECO:0000313" key="10">
    <source>
        <dbReference type="Proteomes" id="UP000184418"/>
    </source>
</evidence>
<evidence type="ECO:0000256" key="4">
    <source>
        <dbReference type="ARBA" id="ARBA00023002"/>
    </source>
</evidence>
<dbReference type="GO" id="GO:0016705">
    <property type="term" value="F:oxidoreductase activity, acting on paired donors, with incorporation or reduction of molecular oxygen"/>
    <property type="evidence" value="ECO:0007669"/>
    <property type="project" value="InterPro"/>
</dbReference>
<comment type="cofactor">
    <cofactor evidence="7">
        <name>heme</name>
        <dbReference type="ChEBI" id="CHEBI:30413"/>
    </cofactor>
</comment>
<dbReference type="PRINTS" id="PR00385">
    <property type="entry name" value="P450"/>
</dbReference>
<comment type="similarity">
    <text evidence="1 8">Belongs to the cytochrome P450 family.</text>
</comment>
<dbReference type="InterPro" id="IPR036396">
    <property type="entry name" value="Cyt_P450_sf"/>
</dbReference>
<organism evidence="9 10">
    <name type="scientific">Hymenobacter daecheongensis DSM 21074</name>
    <dbReference type="NCBI Taxonomy" id="1121955"/>
    <lineage>
        <taxon>Bacteria</taxon>
        <taxon>Pseudomonadati</taxon>
        <taxon>Bacteroidota</taxon>
        <taxon>Cytophagia</taxon>
        <taxon>Cytophagales</taxon>
        <taxon>Hymenobacteraceae</taxon>
        <taxon>Hymenobacter</taxon>
    </lineage>
</organism>
<dbReference type="OrthoDB" id="9764248at2"/>
<dbReference type="AlphaFoldDB" id="A0A1M6FY30"/>
<dbReference type="InterPro" id="IPR050196">
    <property type="entry name" value="Cytochrome_P450_Monoox"/>
</dbReference>
<evidence type="ECO:0000256" key="5">
    <source>
        <dbReference type="ARBA" id="ARBA00023004"/>
    </source>
</evidence>
<keyword evidence="3 7" id="KW-0479">Metal-binding</keyword>
<dbReference type="EMBL" id="FQYN01000004">
    <property type="protein sequence ID" value="SHJ02593.1"/>
    <property type="molecule type" value="Genomic_DNA"/>
</dbReference>
<dbReference type="InterPro" id="IPR017972">
    <property type="entry name" value="Cyt_P450_CS"/>
</dbReference>
<dbReference type="Gene3D" id="1.10.630.10">
    <property type="entry name" value="Cytochrome P450"/>
    <property type="match status" value="1"/>
</dbReference>
<feature type="binding site" description="axial binding residue" evidence="7">
    <location>
        <position position="420"/>
    </location>
    <ligand>
        <name>heme</name>
        <dbReference type="ChEBI" id="CHEBI:30413"/>
    </ligand>
    <ligandPart>
        <name>Fe</name>
        <dbReference type="ChEBI" id="CHEBI:18248"/>
    </ligandPart>
</feature>
<evidence type="ECO:0000256" key="2">
    <source>
        <dbReference type="ARBA" id="ARBA00022617"/>
    </source>
</evidence>
<evidence type="ECO:0000256" key="8">
    <source>
        <dbReference type="RuleBase" id="RU000461"/>
    </source>
</evidence>
<keyword evidence="4 8" id="KW-0560">Oxidoreductase</keyword>